<feature type="transmembrane region" description="Helical" evidence="7">
    <location>
        <begin position="33"/>
        <end position="52"/>
    </location>
</feature>
<keyword evidence="5 7" id="KW-1133">Transmembrane helix</keyword>
<proteinExistence type="inferred from homology"/>
<evidence type="ECO:0000256" key="3">
    <source>
        <dbReference type="ARBA" id="ARBA00022475"/>
    </source>
</evidence>
<dbReference type="RefSeq" id="WP_350344827.1">
    <property type="nucleotide sequence ID" value="NZ_CP158367.1"/>
</dbReference>
<comment type="subcellular location">
    <subcellularLocation>
        <location evidence="1">Cell membrane</location>
        <topology evidence="1">Multi-pass membrane protein</topology>
    </subcellularLocation>
</comment>
<feature type="transmembrane region" description="Helical" evidence="7">
    <location>
        <begin position="58"/>
        <end position="81"/>
    </location>
</feature>
<evidence type="ECO:0000313" key="9">
    <source>
        <dbReference type="EMBL" id="XBX76093.1"/>
    </source>
</evidence>
<dbReference type="PANTHER" id="PTHR34582:SF6">
    <property type="entry name" value="UPF0702 TRANSMEMBRANE PROTEIN YCAP"/>
    <property type="match status" value="1"/>
</dbReference>
<dbReference type="AlphaFoldDB" id="A0AAU7VQJ6"/>
<dbReference type="GO" id="GO:0005886">
    <property type="term" value="C:plasma membrane"/>
    <property type="evidence" value="ECO:0007669"/>
    <property type="project" value="UniProtKB-SubCell"/>
</dbReference>
<reference evidence="9" key="1">
    <citation type="journal article" date="2013" name="Extremophiles">
        <title>Proteinivorax tanatarense gen. nov., sp. nov., an anaerobic, haloalkaliphilic, proteolytic bacterium isolated from a decaying algal bloom, and proposal of Proteinivoraceae fam. nov.</title>
        <authorList>
            <person name="Kevbrin V."/>
            <person name="Boltyanskaya Y."/>
            <person name="Zhilina T."/>
            <person name="Kolganova T."/>
            <person name="Lavrentjeva E."/>
            <person name="Kuznetsov B."/>
        </authorList>
    </citation>
    <scope>NUCLEOTIDE SEQUENCE</scope>
    <source>
        <strain evidence="9">Z-910T</strain>
    </source>
</reference>
<comment type="similarity">
    <text evidence="2">Belongs to the UPF0702 family.</text>
</comment>
<protein>
    <submittedName>
        <fullName evidence="9">DUF421 domain-containing protein</fullName>
    </submittedName>
</protein>
<evidence type="ECO:0000256" key="6">
    <source>
        <dbReference type="ARBA" id="ARBA00023136"/>
    </source>
</evidence>
<feature type="transmembrane region" description="Helical" evidence="7">
    <location>
        <begin position="6"/>
        <end position="26"/>
    </location>
</feature>
<name>A0AAU7VQJ6_9FIRM</name>
<evidence type="ECO:0000256" key="7">
    <source>
        <dbReference type="SAM" id="Phobius"/>
    </source>
</evidence>
<gene>
    <name evidence="9" type="ORF">PRVXT_001268</name>
</gene>
<dbReference type="PANTHER" id="PTHR34582">
    <property type="entry name" value="UPF0702 TRANSMEMBRANE PROTEIN YCAP"/>
    <property type="match status" value="1"/>
</dbReference>
<dbReference type="InterPro" id="IPR007353">
    <property type="entry name" value="DUF421"/>
</dbReference>
<dbReference type="Pfam" id="PF04239">
    <property type="entry name" value="DUF421"/>
    <property type="match status" value="1"/>
</dbReference>
<dbReference type="EMBL" id="CP158367">
    <property type="protein sequence ID" value="XBX76093.1"/>
    <property type="molecule type" value="Genomic_DNA"/>
</dbReference>
<organism evidence="9">
    <name type="scientific">Proteinivorax tanatarense</name>
    <dbReference type="NCBI Taxonomy" id="1260629"/>
    <lineage>
        <taxon>Bacteria</taxon>
        <taxon>Bacillati</taxon>
        <taxon>Bacillota</taxon>
        <taxon>Clostridia</taxon>
        <taxon>Eubacteriales</taxon>
        <taxon>Proteinivoracaceae</taxon>
        <taxon>Proteinivorax</taxon>
    </lineage>
</organism>
<dbReference type="InterPro" id="IPR023090">
    <property type="entry name" value="UPF0702_alpha/beta_dom_sf"/>
</dbReference>
<evidence type="ECO:0000256" key="1">
    <source>
        <dbReference type="ARBA" id="ARBA00004651"/>
    </source>
</evidence>
<reference evidence="9" key="2">
    <citation type="submission" date="2024-06" db="EMBL/GenBank/DDBJ databases">
        <authorList>
            <person name="Petrova K.O."/>
            <person name="Toshchakov S.V."/>
            <person name="Boltjanskaja Y.V."/>
            <person name="Kevbrin V."/>
        </authorList>
    </citation>
    <scope>NUCLEOTIDE SEQUENCE</scope>
    <source>
        <strain evidence="9">Z-910T</strain>
    </source>
</reference>
<dbReference type="Gene3D" id="3.30.240.20">
    <property type="entry name" value="bsu07140 like domains"/>
    <property type="match status" value="2"/>
</dbReference>
<evidence type="ECO:0000256" key="2">
    <source>
        <dbReference type="ARBA" id="ARBA00006448"/>
    </source>
</evidence>
<keyword evidence="3" id="KW-1003">Cell membrane</keyword>
<accession>A0AAU7VQJ6</accession>
<evidence type="ECO:0000256" key="5">
    <source>
        <dbReference type="ARBA" id="ARBA00022989"/>
    </source>
</evidence>
<keyword evidence="4 7" id="KW-0812">Transmembrane</keyword>
<evidence type="ECO:0000256" key="4">
    <source>
        <dbReference type="ARBA" id="ARBA00022692"/>
    </source>
</evidence>
<sequence>MPEALNVFLRAALLYSIVLLMMRLMGKREIGQLSLFDLVVAIMIAELAAIPMEDTTVPLHIGIIPIATLVGAEMLLSYITLKSEKLRKAIEGTPSIIVEEGKILGKEIERLRYSVTDLVSQLREKDISNISDVQYAILENNGELSVILKPEKRPLTPGDVGINPPAGGLPLPLILDGQIQSENLKRANKDIKWLENIVKKEGYKIEEVIYAHVDAQENTYVCRKDIEREVP</sequence>
<keyword evidence="6 7" id="KW-0472">Membrane</keyword>
<feature type="domain" description="YetF C-terminal" evidence="8">
    <location>
        <begin position="82"/>
        <end position="213"/>
    </location>
</feature>
<evidence type="ECO:0000259" key="8">
    <source>
        <dbReference type="Pfam" id="PF04239"/>
    </source>
</evidence>